<keyword evidence="3" id="KW-1185">Reference proteome</keyword>
<accession>A0A3M2M3I0</accession>
<evidence type="ECO:0000313" key="2">
    <source>
        <dbReference type="EMBL" id="RMI43035.1"/>
    </source>
</evidence>
<comment type="caution">
    <text evidence="2">The sequence shown here is derived from an EMBL/GenBank/DDBJ whole genome shotgun (WGS) entry which is preliminary data.</text>
</comment>
<dbReference type="Gene3D" id="3.40.50.720">
    <property type="entry name" value="NAD(P)-binding Rossmann-like Domain"/>
    <property type="match status" value="1"/>
</dbReference>
<gene>
    <name evidence="2" type="ORF">EBO15_17510</name>
</gene>
<dbReference type="Proteomes" id="UP000282674">
    <property type="component" value="Unassembled WGS sequence"/>
</dbReference>
<feature type="domain" description="NAD-dependent epimerase/dehydratase" evidence="1">
    <location>
        <begin position="3"/>
        <end position="212"/>
    </location>
</feature>
<dbReference type="RefSeq" id="WP_122195465.1">
    <property type="nucleotide sequence ID" value="NZ_JBHSKC010000004.1"/>
</dbReference>
<name>A0A3M2M3I0_9ACTN</name>
<organism evidence="2 3">
    <name type="scientific">Actinomadura harenae</name>
    <dbReference type="NCBI Taxonomy" id="2483351"/>
    <lineage>
        <taxon>Bacteria</taxon>
        <taxon>Bacillati</taxon>
        <taxon>Actinomycetota</taxon>
        <taxon>Actinomycetes</taxon>
        <taxon>Streptosporangiales</taxon>
        <taxon>Thermomonosporaceae</taxon>
        <taxon>Actinomadura</taxon>
    </lineage>
</organism>
<reference evidence="2 3" key="1">
    <citation type="submission" date="2018-10" db="EMBL/GenBank/DDBJ databases">
        <title>Isolation from soil.</title>
        <authorList>
            <person name="Hu J."/>
        </authorList>
    </citation>
    <scope>NUCLEOTIDE SEQUENCE [LARGE SCALE GENOMIC DNA]</scope>
    <source>
        <strain evidence="2 3">NEAU-Ht49</strain>
    </source>
</reference>
<sequence>MRVFVTGASGWIGSALVPELIDAGHQVVGLARSDCSAGAIAGAGAEALRGDINDLDTLRSAVSDADGVVHLAFDHDFSRFEQSARADARVIGALCDELAGTEKPLVVTSGTPIVPGRAATEYDESLPGTPPAARDANARLALEAAGRGVRSSVVRLPRSVHGEDDLHGFVARMIDIARERGVSGTVGDGSSRWPAVHVEDAALLFRLALEDAPAGSVLHAVGDEGVPVQDIAEAIGRHLDVPTAAVPAEDFGFLGPLLSVDQPASSMLTRQLMEWRPSRPGLIDDLNRGHYFDEATP</sequence>
<dbReference type="CDD" id="cd05262">
    <property type="entry name" value="SDR_a7"/>
    <property type="match status" value="1"/>
</dbReference>
<dbReference type="InterPro" id="IPR001509">
    <property type="entry name" value="Epimerase_deHydtase"/>
</dbReference>
<evidence type="ECO:0000259" key="1">
    <source>
        <dbReference type="Pfam" id="PF01370"/>
    </source>
</evidence>
<dbReference type="PANTHER" id="PTHR48079:SF6">
    <property type="entry name" value="NAD(P)-BINDING DOMAIN-CONTAINING PROTEIN-RELATED"/>
    <property type="match status" value="1"/>
</dbReference>
<protein>
    <submittedName>
        <fullName evidence="2">SDR family oxidoreductase</fullName>
    </submittedName>
</protein>
<dbReference type="OrthoDB" id="9787292at2"/>
<proteinExistence type="predicted"/>
<dbReference type="InterPro" id="IPR036291">
    <property type="entry name" value="NAD(P)-bd_dom_sf"/>
</dbReference>
<dbReference type="EMBL" id="RFFG01000028">
    <property type="protein sequence ID" value="RMI43035.1"/>
    <property type="molecule type" value="Genomic_DNA"/>
</dbReference>
<dbReference type="AlphaFoldDB" id="A0A3M2M3I0"/>
<dbReference type="PANTHER" id="PTHR48079">
    <property type="entry name" value="PROTEIN YEEZ"/>
    <property type="match status" value="1"/>
</dbReference>
<dbReference type="SUPFAM" id="SSF51735">
    <property type="entry name" value="NAD(P)-binding Rossmann-fold domains"/>
    <property type="match status" value="1"/>
</dbReference>
<evidence type="ECO:0000313" key="3">
    <source>
        <dbReference type="Proteomes" id="UP000282674"/>
    </source>
</evidence>
<dbReference type="GO" id="GO:0004029">
    <property type="term" value="F:aldehyde dehydrogenase (NAD+) activity"/>
    <property type="evidence" value="ECO:0007669"/>
    <property type="project" value="TreeGrafter"/>
</dbReference>
<dbReference type="InterPro" id="IPR051783">
    <property type="entry name" value="NAD(P)-dependent_oxidoreduct"/>
</dbReference>
<dbReference type="Pfam" id="PF01370">
    <property type="entry name" value="Epimerase"/>
    <property type="match status" value="1"/>
</dbReference>
<dbReference type="GO" id="GO:0005737">
    <property type="term" value="C:cytoplasm"/>
    <property type="evidence" value="ECO:0007669"/>
    <property type="project" value="TreeGrafter"/>
</dbReference>